<evidence type="ECO:0008006" key="4">
    <source>
        <dbReference type="Google" id="ProtNLM"/>
    </source>
</evidence>
<feature type="compositionally biased region" description="Basic and acidic residues" evidence="1">
    <location>
        <begin position="323"/>
        <end position="333"/>
    </location>
</feature>
<evidence type="ECO:0000256" key="1">
    <source>
        <dbReference type="SAM" id="MobiDB-lite"/>
    </source>
</evidence>
<feature type="compositionally biased region" description="Low complexity" evidence="1">
    <location>
        <begin position="24"/>
        <end position="34"/>
    </location>
</feature>
<name>A0AAV5LG26_9ROSI</name>
<protein>
    <recommendedName>
        <fullName evidence="4">Transposase (Putative), gypsy type</fullName>
    </recommendedName>
</protein>
<feature type="region of interest" description="Disordered" evidence="1">
    <location>
        <begin position="305"/>
        <end position="350"/>
    </location>
</feature>
<evidence type="ECO:0000313" key="2">
    <source>
        <dbReference type="EMBL" id="GKV36244.1"/>
    </source>
</evidence>
<feature type="region of interest" description="Disordered" evidence="1">
    <location>
        <begin position="499"/>
        <end position="522"/>
    </location>
</feature>
<evidence type="ECO:0000313" key="3">
    <source>
        <dbReference type="Proteomes" id="UP001054252"/>
    </source>
</evidence>
<dbReference type="AlphaFoldDB" id="A0AAV5LG26"/>
<reference evidence="2 3" key="1">
    <citation type="journal article" date="2021" name="Commun. Biol.">
        <title>The genome of Shorea leprosula (Dipterocarpaceae) highlights the ecological relevance of drought in aseasonal tropical rainforests.</title>
        <authorList>
            <person name="Ng K.K.S."/>
            <person name="Kobayashi M.J."/>
            <person name="Fawcett J.A."/>
            <person name="Hatakeyama M."/>
            <person name="Paape T."/>
            <person name="Ng C.H."/>
            <person name="Ang C.C."/>
            <person name="Tnah L.H."/>
            <person name="Lee C.T."/>
            <person name="Nishiyama T."/>
            <person name="Sese J."/>
            <person name="O'Brien M.J."/>
            <person name="Copetti D."/>
            <person name="Mohd Noor M.I."/>
            <person name="Ong R.C."/>
            <person name="Putra M."/>
            <person name="Sireger I.Z."/>
            <person name="Indrioko S."/>
            <person name="Kosugi Y."/>
            <person name="Izuno A."/>
            <person name="Isagi Y."/>
            <person name="Lee S.L."/>
            <person name="Shimizu K.K."/>
        </authorList>
    </citation>
    <scope>NUCLEOTIDE SEQUENCE [LARGE SCALE GENOMIC DNA]</scope>
    <source>
        <strain evidence="2">214</strain>
    </source>
</reference>
<feature type="region of interest" description="Disordered" evidence="1">
    <location>
        <begin position="676"/>
        <end position="706"/>
    </location>
</feature>
<organism evidence="2 3">
    <name type="scientific">Rubroshorea leprosula</name>
    <dbReference type="NCBI Taxonomy" id="152421"/>
    <lineage>
        <taxon>Eukaryota</taxon>
        <taxon>Viridiplantae</taxon>
        <taxon>Streptophyta</taxon>
        <taxon>Embryophyta</taxon>
        <taxon>Tracheophyta</taxon>
        <taxon>Spermatophyta</taxon>
        <taxon>Magnoliopsida</taxon>
        <taxon>eudicotyledons</taxon>
        <taxon>Gunneridae</taxon>
        <taxon>Pentapetalae</taxon>
        <taxon>rosids</taxon>
        <taxon>malvids</taxon>
        <taxon>Malvales</taxon>
        <taxon>Dipterocarpaceae</taxon>
        <taxon>Rubroshorea</taxon>
    </lineage>
</organism>
<dbReference type="EMBL" id="BPVZ01000115">
    <property type="protein sequence ID" value="GKV36244.1"/>
    <property type="molecule type" value="Genomic_DNA"/>
</dbReference>
<sequence>MSSERTQSIVGSEVMPLNYGSMDSESSPSPTSSEKTVEGARGDEVVEVGGNEVAEVGRNEVMGVGVDSIPITVVEVEGRGERDYDVNAEVVDEVKQYRSELRTRDSLGHLVENYDISSRVLVRPAGVEERACSAPRDHWMPVYSHYLIAGLRFPLLELLVGLLLDYNIGLTQLVPNAMRGGSRRDKEWYYFTPRVVNKESRSLFTAGPSSIKGWKEKFFFVDDTEWGKGDAEVRELASWKAKKANQNMFSLNEDEEEEVGRLVRERGNLLNILDLTSAQCIEAAELYGPSALSEAEMDQFLNTARGAAIPKKPRKKSRTSTKQVDEGRARKEVGPTASVETEEEVPQLKRKGWEERRALQKKQKVVEEERGNEVPLFVPQPPLVELDPELRQLEEGAEVRAPGKGKGPIPPLGPQSSLFEAKNITGARWSINNTFPEVDQSNAREEALRYGGASVVKHVLESASWVNGLAQEFRESLKDRALLQRQRDQLQKEKEELEKKNKELQESLNEESKRRIAESEREAQAQEMKLMTEAFKELKGNMQKLVHNGMKEHISNFISSSSFDSIVNLYRLPTAIIAFTDCRKKVKVAYPEVDVTKITFGEQEGGVEEDGESMSADFRPQIKLRWEDDVNGLAIFPPQFDFEFVAMEEEGAEVGEDEMEAGVGGTEVGEVQLVPEVEIHPVPSDDEQPPLPDEQQPTQPPPPAEQ</sequence>
<accession>A0AAV5LG26</accession>
<feature type="compositionally biased region" description="Polar residues" evidence="1">
    <location>
        <begin position="1"/>
        <end position="10"/>
    </location>
</feature>
<feature type="region of interest" description="Disordered" evidence="1">
    <location>
        <begin position="1"/>
        <end position="41"/>
    </location>
</feature>
<comment type="caution">
    <text evidence="2">The sequence shown here is derived from an EMBL/GenBank/DDBJ whole genome shotgun (WGS) entry which is preliminary data.</text>
</comment>
<keyword evidence="3" id="KW-1185">Reference proteome</keyword>
<dbReference type="Proteomes" id="UP001054252">
    <property type="component" value="Unassembled WGS sequence"/>
</dbReference>
<proteinExistence type="predicted"/>
<gene>
    <name evidence="2" type="ORF">SLEP1_g44393</name>
</gene>